<dbReference type="EMBL" id="JABBWK010000203">
    <property type="protein sequence ID" value="KAG1887497.1"/>
    <property type="molecule type" value="Genomic_DNA"/>
</dbReference>
<dbReference type="RefSeq" id="XP_041216901.1">
    <property type="nucleotide sequence ID" value="XM_041368785.1"/>
</dbReference>
<reference evidence="1" key="1">
    <citation type="journal article" date="2020" name="New Phytol.">
        <title>Comparative genomics reveals dynamic genome evolution in host specialist ectomycorrhizal fungi.</title>
        <authorList>
            <person name="Lofgren L.A."/>
            <person name="Nguyen N.H."/>
            <person name="Vilgalys R."/>
            <person name="Ruytinx J."/>
            <person name="Liao H.L."/>
            <person name="Branco S."/>
            <person name="Kuo A."/>
            <person name="LaButti K."/>
            <person name="Lipzen A."/>
            <person name="Andreopoulos W."/>
            <person name="Pangilinan J."/>
            <person name="Riley R."/>
            <person name="Hundley H."/>
            <person name="Na H."/>
            <person name="Barry K."/>
            <person name="Grigoriev I.V."/>
            <person name="Stajich J.E."/>
            <person name="Kennedy P.G."/>
        </authorList>
    </citation>
    <scope>NUCLEOTIDE SEQUENCE</scope>
    <source>
        <strain evidence="1">FC203</strain>
    </source>
</reference>
<name>A0AAD4DP46_9AGAM</name>
<dbReference type="AlphaFoldDB" id="A0AAD4DP46"/>
<proteinExistence type="predicted"/>
<keyword evidence="2" id="KW-1185">Reference proteome</keyword>
<evidence type="ECO:0000313" key="1">
    <source>
        <dbReference type="EMBL" id="KAG1887497.1"/>
    </source>
</evidence>
<evidence type="ECO:0000313" key="2">
    <source>
        <dbReference type="Proteomes" id="UP001195769"/>
    </source>
</evidence>
<gene>
    <name evidence="1" type="ORF">F5891DRAFT_1199776</name>
</gene>
<comment type="caution">
    <text evidence="1">The sequence shown here is derived from an EMBL/GenBank/DDBJ whole genome shotgun (WGS) entry which is preliminary data.</text>
</comment>
<sequence length="282" mass="30995">MGLKEGVTVAIPDAEGEVALASVPIKVEFTGQGTHSLTQKCQHEHTDESLSNKAFSQNAPPIKQCRTLKNVYPHSHLAPLILQAPAAAPPPTVGCRWSMSDWSCSYNSVFMVFCYMYAQADENWQMTWAQVNPLCGTLAASFEFILQSDTNCFSPEGARIASIVTILRLLCGDDEPLLQMVPMSPSGFPPAVALLNFGLPQYCVAVRNSDTSNAHMSLQLWLDLWLQRQLVRLNCGHCASEREETFIVPSHDIGLHDAPPVIFFEVMPHKVGVIVPSDTLTL</sequence>
<dbReference type="Proteomes" id="UP001195769">
    <property type="component" value="Unassembled WGS sequence"/>
</dbReference>
<protein>
    <submittedName>
        <fullName evidence="1">Uncharacterized protein</fullName>
    </submittedName>
</protein>
<accession>A0AAD4DP46</accession>
<dbReference type="GeneID" id="64663083"/>
<organism evidence="1 2">
    <name type="scientific">Suillus fuscotomentosus</name>
    <dbReference type="NCBI Taxonomy" id="1912939"/>
    <lineage>
        <taxon>Eukaryota</taxon>
        <taxon>Fungi</taxon>
        <taxon>Dikarya</taxon>
        <taxon>Basidiomycota</taxon>
        <taxon>Agaricomycotina</taxon>
        <taxon>Agaricomycetes</taxon>
        <taxon>Agaricomycetidae</taxon>
        <taxon>Boletales</taxon>
        <taxon>Suillineae</taxon>
        <taxon>Suillaceae</taxon>
        <taxon>Suillus</taxon>
    </lineage>
</organism>